<accession>A0AAV7NA98</accession>
<dbReference type="Proteomes" id="UP001066276">
    <property type="component" value="Chromosome 9"/>
</dbReference>
<name>A0AAV7NA98_PLEWA</name>
<evidence type="ECO:0000313" key="2">
    <source>
        <dbReference type="EMBL" id="KAJ1111288.1"/>
    </source>
</evidence>
<proteinExistence type="predicted"/>
<gene>
    <name evidence="2" type="ORF">NDU88_008624</name>
</gene>
<protein>
    <submittedName>
        <fullName evidence="2">Uncharacterized protein</fullName>
    </submittedName>
</protein>
<dbReference type="AlphaFoldDB" id="A0AAV7NA98"/>
<organism evidence="2 3">
    <name type="scientific">Pleurodeles waltl</name>
    <name type="common">Iberian ribbed newt</name>
    <dbReference type="NCBI Taxonomy" id="8319"/>
    <lineage>
        <taxon>Eukaryota</taxon>
        <taxon>Metazoa</taxon>
        <taxon>Chordata</taxon>
        <taxon>Craniata</taxon>
        <taxon>Vertebrata</taxon>
        <taxon>Euteleostomi</taxon>
        <taxon>Amphibia</taxon>
        <taxon>Batrachia</taxon>
        <taxon>Caudata</taxon>
        <taxon>Salamandroidea</taxon>
        <taxon>Salamandridae</taxon>
        <taxon>Pleurodelinae</taxon>
        <taxon>Pleurodeles</taxon>
    </lineage>
</organism>
<evidence type="ECO:0000313" key="3">
    <source>
        <dbReference type="Proteomes" id="UP001066276"/>
    </source>
</evidence>
<keyword evidence="3" id="KW-1185">Reference proteome</keyword>
<evidence type="ECO:0000256" key="1">
    <source>
        <dbReference type="SAM" id="MobiDB-lite"/>
    </source>
</evidence>
<feature type="region of interest" description="Disordered" evidence="1">
    <location>
        <begin position="70"/>
        <end position="124"/>
    </location>
</feature>
<reference evidence="2" key="1">
    <citation type="journal article" date="2022" name="bioRxiv">
        <title>Sequencing and chromosome-scale assembly of the giantPleurodeles waltlgenome.</title>
        <authorList>
            <person name="Brown T."/>
            <person name="Elewa A."/>
            <person name="Iarovenko S."/>
            <person name="Subramanian E."/>
            <person name="Araus A.J."/>
            <person name="Petzold A."/>
            <person name="Susuki M."/>
            <person name="Suzuki K.-i.T."/>
            <person name="Hayashi T."/>
            <person name="Toyoda A."/>
            <person name="Oliveira C."/>
            <person name="Osipova E."/>
            <person name="Leigh N.D."/>
            <person name="Simon A."/>
            <person name="Yun M.H."/>
        </authorList>
    </citation>
    <scope>NUCLEOTIDE SEQUENCE</scope>
    <source>
        <strain evidence="2">20211129_DDA</strain>
        <tissue evidence="2">Liver</tissue>
    </source>
</reference>
<dbReference type="EMBL" id="JANPWB010000013">
    <property type="protein sequence ID" value="KAJ1111288.1"/>
    <property type="molecule type" value="Genomic_DNA"/>
</dbReference>
<comment type="caution">
    <text evidence="2">The sequence shown here is derived from an EMBL/GenBank/DDBJ whole genome shotgun (WGS) entry which is preliminary data.</text>
</comment>
<sequence>MHLCPRALGAHQKPHVTAWLGRRGCQAAEGCQGPRAGEGCPGRCVGAIHAPWSPEEAVGTCFELSIRSPHPPGVLRPGVPAAPSTDLQYRGSAPGRGSAPRGAHGPSAKMEQELRRGGGRAGRS</sequence>